<organism evidence="2 3">
    <name type="scientific">Riccia fluitans</name>
    <dbReference type="NCBI Taxonomy" id="41844"/>
    <lineage>
        <taxon>Eukaryota</taxon>
        <taxon>Viridiplantae</taxon>
        <taxon>Streptophyta</taxon>
        <taxon>Embryophyta</taxon>
        <taxon>Marchantiophyta</taxon>
        <taxon>Marchantiopsida</taxon>
        <taxon>Marchantiidae</taxon>
        <taxon>Marchantiales</taxon>
        <taxon>Ricciaceae</taxon>
        <taxon>Riccia</taxon>
    </lineage>
</organism>
<sequence>MSTPCAPLCAVSGSSKYRQCAVTGFCSTTIPFCISQRKWCSTSGCLLYKPVLWTCGGKSKGSRISFDLSFFPRRNCDAFIHKSAEGTENSVNDEQILGSNDVRNFSREENRRYPQTKAGETGGWIDEAAGTTTSLDSESDDYSTLQGENSVSLARSRETGSRESVAGGEVGHDYSSEPSLGKNEDAEYVTKIMVPRQRVIRIPKAELVDALSFSSQSQVKLSSISAVLELILHAKHKFLLEELRSDYAVRQSTKEDSSGLLKANTATSANISERISRSRNPSSEDSSLCVDEERQHEFDPPAEAADVHSATEVDNIQNKLPEWKAWVMSFLGAFRGAEFASSNEADSRNEETDDDEARTTSTKRFQRNFLKLLKNAQFDGLSVDDLELTAALNSDYLLTLPISVDWKRASNSNIVIYRRGYAKEQQKGFLVGAKFDYLQSALLKVALKGLSRPLISTGHWLIQIWRFLRNDPEGKALAESVERWVEEPLQPAGRNTSQDTSDENAKELDMLSMESEMDLPIWEAAQQAVPRYEAVLSSAGSRGLLLRRILVRMGILPSESIPATLSGDLEDSEAVEPHLRPSFISRVSMKDIWYPASRAVVGENPWKRFRAALSVFFTRVTLQEPAFQELVLLYCDAEGEQSEASSLRLQMYKTIPLPELKIVFPSKKLSFRLIDTLRLDLTTFVGLAAFLWNYHFEDFLNSPSAFALDVIAASALSVVVGRAALGYKQTSDRYQLLVNKTLYEKTLGNGFGVVHFLIDASEEQQFKEAIVAFSILAQEGMDYGMSKEQLANACERFLYYQCKEQTEMPVENALKILMDLGLVYHNESQSTAYAHESEVRYKALPYSKGLEALKQYWASIPSTEVRQL</sequence>
<feature type="compositionally biased region" description="Basic and acidic residues" evidence="1">
    <location>
        <begin position="291"/>
        <end position="307"/>
    </location>
</feature>
<accession>A0ABD1XE49</accession>
<protein>
    <submittedName>
        <fullName evidence="2">Uncharacterized protein</fullName>
    </submittedName>
</protein>
<dbReference type="PANTHER" id="PTHR33645:SF2">
    <property type="entry name" value="FAMILY PROTEIN, PUTATIVE (DUF3754)-RELATED"/>
    <property type="match status" value="1"/>
</dbReference>
<feature type="compositionally biased region" description="Low complexity" evidence="1">
    <location>
        <begin position="278"/>
        <end position="287"/>
    </location>
</feature>
<dbReference type="Pfam" id="PF12576">
    <property type="entry name" value="DUF3754"/>
    <property type="match status" value="1"/>
</dbReference>
<feature type="region of interest" description="Disordered" evidence="1">
    <location>
        <begin position="107"/>
        <end position="181"/>
    </location>
</feature>
<name>A0ABD1XE49_9MARC</name>
<gene>
    <name evidence="2" type="ORF">R1flu_017155</name>
</gene>
<dbReference type="InterPro" id="IPR022227">
    <property type="entry name" value="DUF3754"/>
</dbReference>
<evidence type="ECO:0000256" key="1">
    <source>
        <dbReference type="SAM" id="MobiDB-lite"/>
    </source>
</evidence>
<proteinExistence type="predicted"/>
<dbReference type="Proteomes" id="UP001605036">
    <property type="component" value="Unassembled WGS sequence"/>
</dbReference>
<evidence type="ECO:0000313" key="2">
    <source>
        <dbReference type="EMBL" id="KAL2603102.1"/>
    </source>
</evidence>
<dbReference type="PANTHER" id="PTHR33645">
    <property type="entry name" value="AMINOPEPTIDASE (DUF3754)"/>
    <property type="match status" value="1"/>
</dbReference>
<feature type="region of interest" description="Disordered" evidence="1">
    <location>
        <begin position="271"/>
        <end position="307"/>
    </location>
</feature>
<dbReference type="EMBL" id="JBHFFA010000063">
    <property type="protein sequence ID" value="KAL2603102.1"/>
    <property type="molecule type" value="Genomic_DNA"/>
</dbReference>
<feature type="compositionally biased region" description="Polar residues" evidence="1">
    <location>
        <begin position="130"/>
        <end position="153"/>
    </location>
</feature>
<evidence type="ECO:0000313" key="3">
    <source>
        <dbReference type="Proteomes" id="UP001605036"/>
    </source>
</evidence>
<keyword evidence="3" id="KW-1185">Reference proteome</keyword>
<comment type="caution">
    <text evidence="2">The sequence shown here is derived from an EMBL/GenBank/DDBJ whole genome shotgun (WGS) entry which is preliminary data.</text>
</comment>
<dbReference type="AlphaFoldDB" id="A0ABD1XE49"/>
<reference evidence="2 3" key="1">
    <citation type="submission" date="2024-09" db="EMBL/GenBank/DDBJ databases">
        <title>Chromosome-scale assembly of Riccia fluitans.</title>
        <authorList>
            <person name="Paukszto L."/>
            <person name="Sawicki J."/>
            <person name="Karawczyk K."/>
            <person name="Piernik-Szablinska J."/>
            <person name="Szczecinska M."/>
            <person name="Mazdziarz M."/>
        </authorList>
    </citation>
    <scope>NUCLEOTIDE SEQUENCE [LARGE SCALE GENOMIC DNA]</scope>
    <source>
        <strain evidence="2">Rf_01</strain>
        <tissue evidence="2">Aerial parts of the thallus</tissue>
    </source>
</reference>
<feature type="region of interest" description="Disordered" evidence="1">
    <location>
        <begin position="341"/>
        <end position="360"/>
    </location>
</feature>